<evidence type="ECO:0000256" key="1">
    <source>
        <dbReference type="SAM" id="MobiDB-lite"/>
    </source>
</evidence>
<feature type="compositionally biased region" description="Polar residues" evidence="1">
    <location>
        <begin position="37"/>
        <end position="50"/>
    </location>
</feature>
<evidence type="ECO:0000313" key="2">
    <source>
        <dbReference type="EMBL" id="CAE0843075.1"/>
    </source>
</evidence>
<dbReference type="EMBL" id="HBJA01152498">
    <property type="protein sequence ID" value="CAE0843077.1"/>
    <property type="molecule type" value="Transcribed_RNA"/>
</dbReference>
<proteinExistence type="predicted"/>
<dbReference type="AlphaFoldDB" id="A0A6T2LUJ1"/>
<evidence type="ECO:0000313" key="3">
    <source>
        <dbReference type="EMBL" id="CAE0843077.1"/>
    </source>
</evidence>
<accession>A0A6T2LUJ1</accession>
<name>A0A6T2LUJ1_9EUGL</name>
<protein>
    <submittedName>
        <fullName evidence="3">Uncharacterized protein</fullName>
    </submittedName>
</protein>
<reference evidence="3" key="1">
    <citation type="submission" date="2021-01" db="EMBL/GenBank/DDBJ databases">
        <authorList>
            <person name="Corre E."/>
            <person name="Pelletier E."/>
            <person name="Niang G."/>
            <person name="Scheremetjew M."/>
            <person name="Finn R."/>
            <person name="Kale V."/>
            <person name="Holt S."/>
            <person name="Cochrane G."/>
            <person name="Meng A."/>
            <person name="Brown T."/>
            <person name="Cohen L."/>
        </authorList>
    </citation>
    <scope>NUCLEOTIDE SEQUENCE</scope>
    <source>
        <strain evidence="3">CCMP1594</strain>
    </source>
</reference>
<dbReference type="EMBL" id="HBJA01152497">
    <property type="protein sequence ID" value="CAE0843075.1"/>
    <property type="molecule type" value="Transcribed_RNA"/>
</dbReference>
<feature type="region of interest" description="Disordered" evidence="1">
    <location>
        <begin position="1"/>
        <end position="73"/>
    </location>
</feature>
<gene>
    <name evidence="2" type="ORF">EGYM00163_LOCUS52179</name>
    <name evidence="3" type="ORF">EGYM00163_LOCUS52180</name>
</gene>
<sequence>MPGANHPAHRTVRRSGPADAASGHIQSGAEREGWRARSTSCAVLVSSPNAHMNRGLGGMGTERSSPPASPWPKFCSEGQGWGVVVPAYNTHTVQAPSVSWQMGILYTGQPPSNPFRPHCKSGLVNTRMARPCHSPAKHQSSFTGGP</sequence>
<organism evidence="3">
    <name type="scientific">Eutreptiella gymnastica</name>
    <dbReference type="NCBI Taxonomy" id="73025"/>
    <lineage>
        <taxon>Eukaryota</taxon>
        <taxon>Discoba</taxon>
        <taxon>Euglenozoa</taxon>
        <taxon>Euglenida</taxon>
        <taxon>Spirocuta</taxon>
        <taxon>Euglenophyceae</taxon>
        <taxon>Eutreptiales</taxon>
        <taxon>Eutreptiaceae</taxon>
        <taxon>Eutreptiella</taxon>
    </lineage>
</organism>